<proteinExistence type="predicted"/>
<organism evidence="1">
    <name type="scientific">Rhizophora mucronata</name>
    <name type="common">Asiatic mangrove</name>
    <dbReference type="NCBI Taxonomy" id="61149"/>
    <lineage>
        <taxon>Eukaryota</taxon>
        <taxon>Viridiplantae</taxon>
        <taxon>Streptophyta</taxon>
        <taxon>Embryophyta</taxon>
        <taxon>Tracheophyta</taxon>
        <taxon>Spermatophyta</taxon>
        <taxon>Magnoliopsida</taxon>
        <taxon>eudicotyledons</taxon>
        <taxon>Gunneridae</taxon>
        <taxon>Pentapetalae</taxon>
        <taxon>rosids</taxon>
        <taxon>fabids</taxon>
        <taxon>Malpighiales</taxon>
        <taxon>Rhizophoraceae</taxon>
        <taxon>Rhizophora</taxon>
    </lineage>
</organism>
<reference evidence="1" key="1">
    <citation type="submission" date="2018-02" db="EMBL/GenBank/DDBJ databases">
        <title>Rhizophora mucronata_Transcriptome.</title>
        <authorList>
            <person name="Meera S.P."/>
            <person name="Sreeshan A."/>
            <person name="Augustine A."/>
        </authorList>
    </citation>
    <scope>NUCLEOTIDE SEQUENCE</scope>
    <source>
        <tissue evidence="1">Leaf</tissue>
    </source>
</reference>
<dbReference type="EMBL" id="GGEC01004335">
    <property type="protein sequence ID" value="MBW84818.1"/>
    <property type="molecule type" value="Transcribed_RNA"/>
</dbReference>
<sequence>MDRISAISEELADIDGQIADIFRALSNGFQKLEKIKDVNRRSRQLEELTEKMRDCKRCLGNRPCLFFKFLFYRFIVL</sequence>
<protein>
    <submittedName>
        <fullName evidence="1">Uncharacterized protein</fullName>
    </submittedName>
</protein>
<name>A0A2P2IUC6_RHIMU</name>
<dbReference type="AlphaFoldDB" id="A0A2P2IUC6"/>
<evidence type="ECO:0000313" key="1">
    <source>
        <dbReference type="EMBL" id="MBW84818.1"/>
    </source>
</evidence>
<accession>A0A2P2IUC6</accession>